<accession>A0A845L756</accession>
<comment type="caution">
    <text evidence="9">The sequence shown here is derived from an EMBL/GenBank/DDBJ whole genome shotgun (WGS) entry which is preliminary data.</text>
</comment>
<dbReference type="InterPro" id="IPR006145">
    <property type="entry name" value="PsdUridine_synth_RsuA/RluA"/>
</dbReference>
<dbReference type="PANTHER" id="PTHR21600">
    <property type="entry name" value="MITOCHONDRIAL RNA PSEUDOURIDINE SYNTHASE"/>
    <property type="match status" value="1"/>
</dbReference>
<dbReference type="Proteomes" id="UP000463470">
    <property type="component" value="Unassembled WGS sequence"/>
</dbReference>
<dbReference type="InterPro" id="IPR050188">
    <property type="entry name" value="RluA_PseudoU_synthase"/>
</dbReference>
<comment type="similarity">
    <text evidence="2 6">Belongs to the pseudouridine synthase RluA family.</text>
</comment>
<feature type="region of interest" description="Disordered" evidence="7">
    <location>
        <begin position="310"/>
        <end position="343"/>
    </location>
</feature>
<dbReference type="InterPro" id="IPR036986">
    <property type="entry name" value="S4_RNA-bd_sf"/>
</dbReference>
<dbReference type="AlphaFoldDB" id="A0A845L756"/>
<feature type="active site" evidence="4">
    <location>
        <position position="138"/>
    </location>
</feature>
<comment type="catalytic activity">
    <reaction evidence="1 6">
        <text>a uridine in RNA = a pseudouridine in RNA</text>
        <dbReference type="Rhea" id="RHEA:48348"/>
        <dbReference type="Rhea" id="RHEA-COMP:12068"/>
        <dbReference type="Rhea" id="RHEA-COMP:12069"/>
        <dbReference type="ChEBI" id="CHEBI:65314"/>
        <dbReference type="ChEBI" id="CHEBI:65315"/>
    </reaction>
</comment>
<keyword evidence="3 6" id="KW-0413">Isomerase</keyword>
<protein>
    <recommendedName>
        <fullName evidence="6">Pseudouridine synthase</fullName>
        <ecNumber evidence="6">5.4.99.-</ecNumber>
    </recommendedName>
</protein>
<dbReference type="SUPFAM" id="SSF55120">
    <property type="entry name" value="Pseudouridine synthase"/>
    <property type="match status" value="1"/>
</dbReference>
<keyword evidence="5" id="KW-0694">RNA-binding</keyword>
<dbReference type="EC" id="5.4.99.-" evidence="6"/>
<dbReference type="GO" id="GO:0009982">
    <property type="term" value="F:pseudouridine synthase activity"/>
    <property type="evidence" value="ECO:0007669"/>
    <property type="project" value="InterPro"/>
</dbReference>
<dbReference type="Gene3D" id="3.30.2350.10">
    <property type="entry name" value="Pseudouridine synthase"/>
    <property type="match status" value="1"/>
</dbReference>
<reference evidence="9 10" key="1">
    <citation type="submission" date="2020-01" db="EMBL/GenBank/DDBJ databases">
        <title>Whole-genome sequence of Heliobacterium undosum DSM 13378.</title>
        <authorList>
            <person name="Kyndt J.A."/>
            <person name="Meyer T.E."/>
        </authorList>
    </citation>
    <scope>NUCLEOTIDE SEQUENCE [LARGE SCALE GENOMIC DNA]</scope>
    <source>
        <strain evidence="9 10">DSM 13378</strain>
    </source>
</reference>
<evidence type="ECO:0000256" key="1">
    <source>
        <dbReference type="ARBA" id="ARBA00000073"/>
    </source>
</evidence>
<dbReference type="PANTHER" id="PTHR21600:SF71">
    <property type="entry name" value="PSEUDOURIDINE SYNTHASE"/>
    <property type="match status" value="1"/>
</dbReference>
<evidence type="ECO:0000259" key="8">
    <source>
        <dbReference type="Pfam" id="PF00849"/>
    </source>
</evidence>
<gene>
    <name evidence="9" type="ORF">GTO91_15450</name>
</gene>
<evidence type="ECO:0000256" key="5">
    <source>
        <dbReference type="PROSITE-ProRule" id="PRU00182"/>
    </source>
</evidence>
<evidence type="ECO:0000256" key="6">
    <source>
        <dbReference type="RuleBase" id="RU362028"/>
    </source>
</evidence>
<comment type="function">
    <text evidence="6">Responsible for synthesis of pseudouridine from uracil.</text>
</comment>
<keyword evidence="10" id="KW-1185">Reference proteome</keyword>
<dbReference type="OrthoDB" id="9807829at2"/>
<dbReference type="EMBL" id="WXEY01000025">
    <property type="protein sequence ID" value="MZP31109.1"/>
    <property type="molecule type" value="Genomic_DNA"/>
</dbReference>
<dbReference type="PROSITE" id="PS50889">
    <property type="entry name" value="S4"/>
    <property type="match status" value="1"/>
</dbReference>
<name>A0A845L756_9FIRM</name>
<dbReference type="GO" id="GO:0000455">
    <property type="term" value="P:enzyme-directed rRNA pseudouridine synthesis"/>
    <property type="evidence" value="ECO:0007669"/>
    <property type="project" value="TreeGrafter"/>
</dbReference>
<dbReference type="CDD" id="cd02869">
    <property type="entry name" value="PseudoU_synth_RluA_like"/>
    <property type="match status" value="1"/>
</dbReference>
<dbReference type="Gene3D" id="3.10.290.10">
    <property type="entry name" value="RNA-binding S4 domain"/>
    <property type="match status" value="1"/>
</dbReference>
<dbReference type="GO" id="GO:0003723">
    <property type="term" value="F:RNA binding"/>
    <property type="evidence" value="ECO:0007669"/>
    <property type="project" value="UniProtKB-KW"/>
</dbReference>
<evidence type="ECO:0000256" key="3">
    <source>
        <dbReference type="ARBA" id="ARBA00023235"/>
    </source>
</evidence>
<proteinExistence type="inferred from homology"/>
<dbReference type="RefSeq" id="WP_161259630.1">
    <property type="nucleotide sequence ID" value="NZ_WXEY01000025.1"/>
</dbReference>
<evidence type="ECO:0000313" key="10">
    <source>
        <dbReference type="Proteomes" id="UP000463470"/>
    </source>
</evidence>
<organism evidence="9 10">
    <name type="scientific">Heliomicrobium undosum</name>
    <dbReference type="NCBI Taxonomy" id="121734"/>
    <lineage>
        <taxon>Bacteria</taxon>
        <taxon>Bacillati</taxon>
        <taxon>Bacillota</taxon>
        <taxon>Clostridia</taxon>
        <taxon>Eubacteriales</taxon>
        <taxon>Heliobacteriaceae</taxon>
        <taxon>Heliomicrobium</taxon>
    </lineage>
</organism>
<evidence type="ECO:0000256" key="4">
    <source>
        <dbReference type="PIRSR" id="PIRSR606225-1"/>
    </source>
</evidence>
<dbReference type="InterPro" id="IPR006225">
    <property type="entry name" value="PsdUridine_synth_RluC/D"/>
</dbReference>
<dbReference type="Pfam" id="PF00849">
    <property type="entry name" value="PseudoU_synth_2"/>
    <property type="match status" value="1"/>
</dbReference>
<feature type="domain" description="Pseudouridine synthase RsuA/RluA-like" evidence="8">
    <location>
        <begin position="89"/>
        <end position="260"/>
    </location>
</feature>
<dbReference type="InterPro" id="IPR020103">
    <property type="entry name" value="PsdUridine_synth_cat_dom_sf"/>
</dbReference>
<evidence type="ECO:0000256" key="7">
    <source>
        <dbReference type="SAM" id="MobiDB-lite"/>
    </source>
</evidence>
<dbReference type="GO" id="GO:0140098">
    <property type="term" value="F:catalytic activity, acting on RNA"/>
    <property type="evidence" value="ECO:0007669"/>
    <property type="project" value="UniProtKB-ARBA"/>
</dbReference>
<dbReference type="NCBIfam" id="TIGR00005">
    <property type="entry name" value="rluA_subfam"/>
    <property type="match status" value="1"/>
</dbReference>
<evidence type="ECO:0000313" key="9">
    <source>
        <dbReference type="EMBL" id="MZP31109.1"/>
    </source>
</evidence>
<sequence>MSKEWLAHRIKPEEEGRRIGSVLQFCLGFSRRRLQILTRTDGFRLNGKRAHLDRRVKEGDLLEVCVHQEEEGNLAPVAMDLKVLYEDADLLILDKPPGIEVHPPEQRARFRPTLAHGVAHYFAEKGIKARVRPLHRLDKDTTGICVFAKNAFAHQALDRQLRDGSLQRGYLAILRGLPAEPVGIIDAPIGRDPEHHMRRMVRDDGETAITRYRVTQVFEPSALETKGAAEAEAEPERHLALAEVILETGRTHQIRVHFRHLGTPLLGDRLYGGDSFRIGRQALHSAWVTLLQPRSGEAVKVTSQIPEDMASLIGGNANDRSENEDRKTKDGQNDLDCNEDSVK</sequence>
<feature type="compositionally biased region" description="Basic and acidic residues" evidence="7">
    <location>
        <begin position="319"/>
        <end position="332"/>
    </location>
</feature>
<evidence type="ECO:0000256" key="2">
    <source>
        <dbReference type="ARBA" id="ARBA00010876"/>
    </source>
</evidence>